<dbReference type="GO" id="GO:0004413">
    <property type="term" value="F:homoserine kinase activity"/>
    <property type="evidence" value="ECO:0007669"/>
    <property type="project" value="UniProtKB-UniRule"/>
</dbReference>
<evidence type="ECO:0000256" key="1">
    <source>
        <dbReference type="ARBA" id="ARBA00005015"/>
    </source>
</evidence>
<dbReference type="SUPFAM" id="SSF54211">
    <property type="entry name" value="Ribosomal protein S5 domain 2-like"/>
    <property type="match status" value="1"/>
</dbReference>
<dbReference type="STRING" id="1859457.BET10_20975"/>
<keyword evidence="6 12" id="KW-0808">Transferase</keyword>
<evidence type="ECO:0000259" key="14">
    <source>
        <dbReference type="Pfam" id="PF08544"/>
    </source>
</evidence>
<feature type="domain" description="GHMP kinase C-terminal" evidence="14">
    <location>
        <begin position="218"/>
        <end position="288"/>
    </location>
</feature>
<evidence type="ECO:0000256" key="12">
    <source>
        <dbReference type="HAMAP-Rule" id="MF_00384"/>
    </source>
</evidence>
<evidence type="ECO:0000256" key="6">
    <source>
        <dbReference type="ARBA" id="ARBA00022679"/>
    </source>
</evidence>
<evidence type="ECO:0000256" key="4">
    <source>
        <dbReference type="ARBA" id="ARBA00017858"/>
    </source>
</evidence>
<feature type="domain" description="GHMP kinase N-terminal" evidence="13">
    <location>
        <begin position="63"/>
        <end position="151"/>
    </location>
</feature>
<dbReference type="PANTHER" id="PTHR20861">
    <property type="entry name" value="HOMOSERINE/4-DIPHOSPHOCYTIDYL-2-C-METHYL-D-ERYTHRITOL KINASE"/>
    <property type="match status" value="1"/>
</dbReference>
<dbReference type="Pfam" id="PF08544">
    <property type="entry name" value="GHMP_kinases_C"/>
    <property type="match status" value="1"/>
</dbReference>
<comment type="subcellular location">
    <subcellularLocation>
        <location evidence="12">Cytoplasm</location>
    </subcellularLocation>
</comment>
<comment type="catalytic activity">
    <reaction evidence="11 12">
        <text>L-homoserine + ATP = O-phospho-L-homoserine + ADP + H(+)</text>
        <dbReference type="Rhea" id="RHEA:13985"/>
        <dbReference type="ChEBI" id="CHEBI:15378"/>
        <dbReference type="ChEBI" id="CHEBI:30616"/>
        <dbReference type="ChEBI" id="CHEBI:57476"/>
        <dbReference type="ChEBI" id="CHEBI:57590"/>
        <dbReference type="ChEBI" id="CHEBI:456216"/>
        <dbReference type="EC" id="2.7.1.39"/>
    </reaction>
</comment>
<keyword evidence="7 12" id="KW-0791">Threonine biosynthesis</keyword>
<dbReference type="Pfam" id="PF00288">
    <property type="entry name" value="GHMP_kinases_N"/>
    <property type="match status" value="1"/>
</dbReference>
<dbReference type="EMBL" id="MKJU01000032">
    <property type="protein sequence ID" value="OHU87398.1"/>
    <property type="molecule type" value="Genomic_DNA"/>
</dbReference>
<reference evidence="15 16" key="1">
    <citation type="submission" date="2016-09" db="EMBL/GenBank/DDBJ databases">
        <title>Pseudoalteromonas amylolytica sp. nov., isolated from the surface seawater.</title>
        <authorList>
            <person name="Wu Y.-H."/>
            <person name="Cheng H."/>
            <person name="Jin X.-B."/>
            <person name="Wang C.-S."/>
            <person name="Xu X.-W."/>
        </authorList>
    </citation>
    <scope>NUCLEOTIDE SEQUENCE [LARGE SCALE GENOMIC DNA]</scope>
    <source>
        <strain evidence="15 16">JW1</strain>
    </source>
</reference>
<dbReference type="NCBIfam" id="TIGR00191">
    <property type="entry name" value="thrB"/>
    <property type="match status" value="1"/>
</dbReference>
<gene>
    <name evidence="12" type="primary">thrB</name>
    <name evidence="15" type="ORF">BET10_20975</name>
</gene>
<comment type="function">
    <text evidence="12">Catalyzes the ATP-dependent phosphorylation of L-homoserine to L-homoserine phosphate.</text>
</comment>
<evidence type="ECO:0000256" key="9">
    <source>
        <dbReference type="ARBA" id="ARBA00022777"/>
    </source>
</evidence>
<keyword evidence="9 12" id="KW-0418">Kinase</keyword>
<dbReference type="Proteomes" id="UP000179786">
    <property type="component" value="Unassembled WGS sequence"/>
</dbReference>
<dbReference type="UniPathway" id="UPA00050">
    <property type="reaction ID" value="UER00064"/>
</dbReference>
<dbReference type="EC" id="2.7.1.39" evidence="3 12"/>
<dbReference type="OrthoDB" id="9769912at2"/>
<evidence type="ECO:0000256" key="3">
    <source>
        <dbReference type="ARBA" id="ARBA00012078"/>
    </source>
</evidence>
<protein>
    <recommendedName>
        <fullName evidence="4 12">Homoserine kinase</fullName>
        <shortName evidence="12">HK</shortName>
        <shortName evidence="12">HSK</shortName>
        <ecNumber evidence="3 12">2.7.1.39</ecNumber>
    </recommendedName>
</protein>
<comment type="pathway">
    <text evidence="1 12">Amino-acid biosynthesis; L-threonine biosynthesis; L-threonine from L-aspartate: step 4/5.</text>
</comment>
<comment type="similarity">
    <text evidence="2 12">Belongs to the GHMP kinase family. Homoserine kinase subfamily.</text>
</comment>
<dbReference type="InterPro" id="IPR014721">
    <property type="entry name" value="Ribsml_uS5_D2-typ_fold_subgr"/>
</dbReference>
<dbReference type="PANTHER" id="PTHR20861:SF1">
    <property type="entry name" value="HOMOSERINE KINASE"/>
    <property type="match status" value="1"/>
</dbReference>
<evidence type="ECO:0000259" key="13">
    <source>
        <dbReference type="Pfam" id="PF00288"/>
    </source>
</evidence>
<evidence type="ECO:0000256" key="10">
    <source>
        <dbReference type="ARBA" id="ARBA00022840"/>
    </source>
</evidence>
<evidence type="ECO:0000313" key="15">
    <source>
        <dbReference type="EMBL" id="OHU87398.1"/>
    </source>
</evidence>
<dbReference type="RefSeq" id="WP_070987406.1">
    <property type="nucleotide sequence ID" value="NZ_MKJU01000032.1"/>
</dbReference>
<dbReference type="AlphaFoldDB" id="A0A1S1MQT3"/>
<accession>A0A1S1MQT3</accession>
<dbReference type="InterPro" id="IPR006204">
    <property type="entry name" value="GHMP_kinase_N_dom"/>
</dbReference>
<dbReference type="NCBIfam" id="NF002288">
    <property type="entry name" value="PRK01212.1-4"/>
    <property type="match status" value="1"/>
</dbReference>
<evidence type="ECO:0000313" key="16">
    <source>
        <dbReference type="Proteomes" id="UP000179786"/>
    </source>
</evidence>
<feature type="binding site" evidence="12">
    <location>
        <begin position="92"/>
        <end position="102"/>
    </location>
    <ligand>
        <name>ATP</name>
        <dbReference type="ChEBI" id="CHEBI:30616"/>
    </ligand>
</feature>
<dbReference type="InterPro" id="IPR036554">
    <property type="entry name" value="GHMP_kinase_C_sf"/>
</dbReference>
<dbReference type="InterPro" id="IPR013750">
    <property type="entry name" value="GHMP_kinase_C_dom"/>
</dbReference>
<organism evidence="15 16">
    <name type="scientific">Pseudoalteromonas amylolytica</name>
    <dbReference type="NCBI Taxonomy" id="1859457"/>
    <lineage>
        <taxon>Bacteria</taxon>
        <taxon>Pseudomonadati</taxon>
        <taxon>Pseudomonadota</taxon>
        <taxon>Gammaproteobacteria</taxon>
        <taxon>Alteromonadales</taxon>
        <taxon>Pseudoalteromonadaceae</taxon>
        <taxon>Pseudoalteromonas</taxon>
    </lineage>
</organism>
<dbReference type="SUPFAM" id="SSF55060">
    <property type="entry name" value="GHMP Kinase, C-terminal domain"/>
    <property type="match status" value="1"/>
</dbReference>
<evidence type="ECO:0000256" key="8">
    <source>
        <dbReference type="ARBA" id="ARBA00022741"/>
    </source>
</evidence>
<dbReference type="GO" id="GO:0009088">
    <property type="term" value="P:threonine biosynthetic process"/>
    <property type="evidence" value="ECO:0007669"/>
    <property type="project" value="UniProtKB-UniRule"/>
</dbReference>
<keyword evidence="8 12" id="KW-0547">Nucleotide-binding</keyword>
<dbReference type="Gene3D" id="3.30.70.890">
    <property type="entry name" value="GHMP kinase, C-terminal domain"/>
    <property type="match status" value="1"/>
</dbReference>
<keyword evidence="10 12" id="KW-0067">ATP-binding</keyword>
<comment type="caution">
    <text evidence="15">The sequence shown here is derived from an EMBL/GenBank/DDBJ whole genome shotgun (WGS) entry which is preliminary data.</text>
</comment>
<evidence type="ECO:0000256" key="2">
    <source>
        <dbReference type="ARBA" id="ARBA00007370"/>
    </source>
</evidence>
<dbReference type="InterPro" id="IPR000870">
    <property type="entry name" value="Homoserine_kinase"/>
</dbReference>
<dbReference type="PRINTS" id="PR00958">
    <property type="entry name" value="HOMSERKINASE"/>
</dbReference>
<dbReference type="Gene3D" id="3.30.230.10">
    <property type="match status" value="1"/>
</dbReference>
<dbReference type="PROSITE" id="PS00627">
    <property type="entry name" value="GHMP_KINASES_ATP"/>
    <property type="match status" value="1"/>
</dbReference>
<evidence type="ECO:0000256" key="11">
    <source>
        <dbReference type="ARBA" id="ARBA00049375"/>
    </source>
</evidence>
<name>A0A1S1MQT3_9GAMM</name>
<evidence type="ECO:0000256" key="5">
    <source>
        <dbReference type="ARBA" id="ARBA00022605"/>
    </source>
</evidence>
<dbReference type="PIRSF" id="PIRSF000676">
    <property type="entry name" value="Homoser_kin"/>
    <property type="match status" value="1"/>
</dbReference>
<keyword evidence="12" id="KW-0963">Cytoplasm</keyword>
<evidence type="ECO:0000256" key="7">
    <source>
        <dbReference type="ARBA" id="ARBA00022697"/>
    </source>
</evidence>
<dbReference type="GO" id="GO:0005524">
    <property type="term" value="F:ATP binding"/>
    <property type="evidence" value="ECO:0007669"/>
    <property type="project" value="UniProtKB-UniRule"/>
</dbReference>
<dbReference type="HAMAP" id="MF_00384">
    <property type="entry name" value="Homoser_kinase"/>
    <property type="match status" value="1"/>
</dbReference>
<dbReference type="GO" id="GO:0005737">
    <property type="term" value="C:cytoplasm"/>
    <property type="evidence" value="ECO:0007669"/>
    <property type="project" value="UniProtKB-SubCell"/>
</dbReference>
<sequence>MISIYAPASVGNFCVGFDSLGAALAPVDGSLLGDVVHIEHSEQDRFTCTGPYADKLPGDAHENLSYQCLLHFREHIAPAMPAAALTLEKRLPIGSGLGSSACSVVATFVALDQFAGTQLSQEAMIELMADFEEKVSGGRHYDNITPCYLGGLQLTADIVPNKALSLPVDERWYYVAAYPGFALNTAKARGVLPKQLSMHSAVEFAQRLSSFCLLMQAGRFDEALVLMQDDLAEPHRQSLISGFAEAKQALPELGAELVSVSGAGPTLFAICKSLDDAKTCQQWLTQNYINEHGFSHICKLDNLGTRAVSQGAK</sequence>
<dbReference type="InterPro" id="IPR020568">
    <property type="entry name" value="Ribosomal_Su5_D2-typ_SF"/>
</dbReference>
<dbReference type="InterPro" id="IPR006203">
    <property type="entry name" value="GHMP_knse_ATP-bd_CS"/>
</dbReference>
<keyword evidence="16" id="KW-1185">Reference proteome</keyword>
<proteinExistence type="inferred from homology"/>
<keyword evidence="5 12" id="KW-0028">Amino-acid biosynthesis</keyword>